<keyword evidence="4 9" id="KW-0812">Transmembrane</keyword>
<dbReference type="GO" id="GO:0015344">
    <property type="term" value="F:siderophore uptake transmembrane transporter activity"/>
    <property type="evidence" value="ECO:0007669"/>
    <property type="project" value="TreeGrafter"/>
</dbReference>
<evidence type="ECO:0000256" key="8">
    <source>
        <dbReference type="ARBA" id="ARBA00023237"/>
    </source>
</evidence>
<dbReference type="PROSITE" id="PS52016">
    <property type="entry name" value="TONB_DEPENDENT_REC_3"/>
    <property type="match status" value="1"/>
</dbReference>
<evidence type="ECO:0000256" key="12">
    <source>
        <dbReference type="SAM" id="SignalP"/>
    </source>
</evidence>
<dbReference type="Gene3D" id="2.40.170.20">
    <property type="entry name" value="TonB-dependent receptor, beta-barrel domain"/>
    <property type="match status" value="1"/>
</dbReference>
<feature type="domain" description="TonB-dependent receptor plug" evidence="14">
    <location>
        <begin position="38"/>
        <end position="144"/>
    </location>
</feature>
<dbReference type="OrthoDB" id="9764669at2"/>
<feature type="domain" description="TonB-dependent receptor-like beta-barrel" evidence="13">
    <location>
        <begin position="213"/>
        <end position="601"/>
    </location>
</feature>
<dbReference type="GO" id="GO:0009279">
    <property type="term" value="C:cell outer membrane"/>
    <property type="evidence" value="ECO:0007669"/>
    <property type="project" value="UniProtKB-SubCell"/>
</dbReference>
<sequence length="636" mass="69404">MGFSRTLIALALLPVAVQAAQSADEHLLVLGRQTQAVDSLPAAVTLISQADIENSGATSLESLLRGRAGIQVANSGSGPVLSLRGFAPDQSGANVLVLIDGRRLNSQSLAGPALASLRLGNIARIEVLQGSAGVLYGDQAVGGVINIITKGGSDGGQVSASLGSFDHQALGANLSKGFANGLYVDSNLAWDKADNYRDHSQSRTASVQGRLGYRTQGRHLYAELGWDQDDRDQPGPLTFSQTDRRFSRPEFAKDFINQISQVARLGLEQQLDDNWQLLVDGSASRRERDYNQSYMDWAVDNPSETTERLNRISPRLKGQLGELAVLAGIDYEHGNYDDDSLGAHNSRDSQSLYANGQWQHQALTLSAGLRYTDVDDDLIYASTYAQGVSISRDATTWSLAGQYQLDQAGRLFARIDRNVRFAKLDEQGYTPAGILGLDPQKGLSVELGWAGEQLSLSAFRLDLKDEIVFDANAPAPEGGLFAGANVNADQSRRYGVNLAGHQDFGPLTLGVDYQWLDAQFTKGASDGHKVPWVSRHSGLLYGDLVLSKALSARVEYQYRGSQYLLSDNLNQGDKVGSYGLWNLAGIWQQGPWHFVLRVDNLFDKRFADYAVYNAWGEDSWYPGKGRELNLTARYNF</sequence>
<keyword evidence="2 9" id="KW-0813">Transport</keyword>
<dbReference type="InterPro" id="IPR000531">
    <property type="entry name" value="Beta-barrel_TonB"/>
</dbReference>
<evidence type="ECO:0000256" key="1">
    <source>
        <dbReference type="ARBA" id="ARBA00004571"/>
    </source>
</evidence>
<evidence type="ECO:0000256" key="4">
    <source>
        <dbReference type="ARBA" id="ARBA00022692"/>
    </source>
</evidence>
<dbReference type="PROSITE" id="PS01156">
    <property type="entry name" value="TONB_DEPENDENT_REC_2"/>
    <property type="match status" value="1"/>
</dbReference>
<gene>
    <name evidence="15" type="ORF">B3C1_03315</name>
</gene>
<proteinExistence type="inferred from homology"/>
<keyword evidence="7 9" id="KW-0472">Membrane</keyword>
<dbReference type="AlphaFoldDB" id="K2KH38"/>
<dbReference type="SUPFAM" id="SSF56935">
    <property type="entry name" value="Porins"/>
    <property type="match status" value="1"/>
</dbReference>
<keyword evidence="3 9" id="KW-1134">Transmembrane beta strand</keyword>
<keyword evidence="16" id="KW-1185">Reference proteome</keyword>
<dbReference type="PANTHER" id="PTHR30069:SF27">
    <property type="entry name" value="BLL4766 PROTEIN"/>
    <property type="match status" value="1"/>
</dbReference>
<dbReference type="EMBL" id="AMRI01000004">
    <property type="protein sequence ID" value="EKE76590.1"/>
    <property type="molecule type" value="Genomic_DNA"/>
</dbReference>
<dbReference type="Gene3D" id="2.170.130.10">
    <property type="entry name" value="TonB-dependent receptor, plug domain"/>
    <property type="match status" value="1"/>
</dbReference>
<dbReference type="InterPro" id="IPR036942">
    <property type="entry name" value="Beta-barrel_TonB_sf"/>
</dbReference>
<keyword evidence="5 12" id="KW-0732">Signal</keyword>
<organism evidence="15 16">
    <name type="scientific">Gallaecimonas xiamenensis 3-C-1</name>
    <dbReference type="NCBI Taxonomy" id="745411"/>
    <lineage>
        <taxon>Bacteria</taxon>
        <taxon>Pseudomonadati</taxon>
        <taxon>Pseudomonadota</taxon>
        <taxon>Gammaproteobacteria</taxon>
        <taxon>Enterobacterales</taxon>
        <taxon>Gallaecimonadaceae</taxon>
        <taxon>Gallaecimonas</taxon>
    </lineage>
</organism>
<evidence type="ECO:0000256" key="10">
    <source>
        <dbReference type="PROSITE-ProRule" id="PRU10144"/>
    </source>
</evidence>
<accession>K2KH38</accession>
<evidence type="ECO:0000256" key="6">
    <source>
        <dbReference type="ARBA" id="ARBA00023077"/>
    </source>
</evidence>
<reference evidence="15 16" key="1">
    <citation type="journal article" date="2012" name="J. Bacteriol.">
        <title>Genome Sequence of Gallaecimonas xiamenensis Type Strain 3-C-1.</title>
        <authorList>
            <person name="Lai Q."/>
            <person name="Wang L."/>
            <person name="Wang W."/>
            <person name="Shao Z."/>
        </authorList>
    </citation>
    <scope>NUCLEOTIDE SEQUENCE [LARGE SCALE GENOMIC DNA]</scope>
    <source>
        <strain evidence="15 16">3-C-1</strain>
    </source>
</reference>
<feature type="chain" id="PRO_5003859804" evidence="12">
    <location>
        <begin position="20"/>
        <end position="636"/>
    </location>
</feature>
<keyword evidence="6 11" id="KW-0798">TonB box</keyword>
<evidence type="ECO:0000256" key="2">
    <source>
        <dbReference type="ARBA" id="ARBA00022448"/>
    </source>
</evidence>
<dbReference type="InterPro" id="IPR037066">
    <property type="entry name" value="Plug_dom_sf"/>
</dbReference>
<evidence type="ECO:0000259" key="14">
    <source>
        <dbReference type="Pfam" id="PF07715"/>
    </source>
</evidence>
<protein>
    <submittedName>
        <fullName evidence="15">TonB-dependent siderophore receptor</fullName>
    </submittedName>
</protein>
<evidence type="ECO:0000256" key="3">
    <source>
        <dbReference type="ARBA" id="ARBA00022452"/>
    </source>
</evidence>
<evidence type="ECO:0000256" key="7">
    <source>
        <dbReference type="ARBA" id="ARBA00023136"/>
    </source>
</evidence>
<dbReference type="Pfam" id="PF00593">
    <property type="entry name" value="TonB_dep_Rec_b-barrel"/>
    <property type="match status" value="1"/>
</dbReference>
<comment type="caution">
    <text evidence="15">The sequence shown here is derived from an EMBL/GenBank/DDBJ whole genome shotgun (WGS) entry which is preliminary data.</text>
</comment>
<keyword evidence="8 9" id="KW-0998">Cell outer membrane</keyword>
<dbReference type="eggNOG" id="COG4206">
    <property type="taxonomic scope" value="Bacteria"/>
</dbReference>
<dbReference type="PATRIC" id="fig|745411.4.peg.653"/>
<evidence type="ECO:0000256" key="9">
    <source>
        <dbReference type="PROSITE-ProRule" id="PRU01360"/>
    </source>
</evidence>
<dbReference type="InterPro" id="IPR039426">
    <property type="entry name" value="TonB-dep_rcpt-like"/>
</dbReference>
<dbReference type="PANTHER" id="PTHR30069">
    <property type="entry name" value="TONB-DEPENDENT OUTER MEMBRANE RECEPTOR"/>
    <property type="match status" value="1"/>
</dbReference>
<evidence type="ECO:0000313" key="16">
    <source>
        <dbReference type="Proteomes" id="UP000006755"/>
    </source>
</evidence>
<evidence type="ECO:0000256" key="11">
    <source>
        <dbReference type="RuleBase" id="RU003357"/>
    </source>
</evidence>
<name>K2KH38_9GAMM</name>
<comment type="subcellular location">
    <subcellularLocation>
        <location evidence="1 9">Cell outer membrane</location>
        <topology evidence="1 9">Multi-pass membrane protein</topology>
    </subcellularLocation>
</comment>
<feature type="short sequence motif" description="TonB C-terminal box" evidence="10">
    <location>
        <begin position="619"/>
        <end position="636"/>
    </location>
</feature>
<dbReference type="Proteomes" id="UP000006755">
    <property type="component" value="Unassembled WGS sequence"/>
</dbReference>
<evidence type="ECO:0000259" key="13">
    <source>
        <dbReference type="Pfam" id="PF00593"/>
    </source>
</evidence>
<feature type="signal peptide" evidence="12">
    <location>
        <begin position="1"/>
        <end position="19"/>
    </location>
</feature>
<dbReference type="InterPro" id="IPR010917">
    <property type="entry name" value="TonB_rcpt_CS"/>
</dbReference>
<evidence type="ECO:0000313" key="15">
    <source>
        <dbReference type="EMBL" id="EKE76590.1"/>
    </source>
</evidence>
<dbReference type="STRING" id="745411.B3C1_03315"/>
<dbReference type="GO" id="GO:0044718">
    <property type="term" value="P:siderophore transmembrane transport"/>
    <property type="evidence" value="ECO:0007669"/>
    <property type="project" value="TreeGrafter"/>
</dbReference>
<keyword evidence="15" id="KW-0675">Receptor</keyword>
<dbReference type="Pfam" id="PF07715">
    <property type="entry name" value="Plug"/>
    <property type="match status" value="1"/>
</dbReference>
<comment type="similarity">
    <text evidence="9 11">Belongs to the TonB-dependent receptor family.</text>
</comment>
<dbReference type="InterPro" id="IPR012910">
    <property type="entry name" value="Plug_dom"/>
</dbReference>
<dbReference type="RefSeq" id="WP_008482904.1">
    <property type="nucleotide sequence ID" value="NZ_AMRI01000004.1"/>
</dbReference>
<evidence type="ECO:0000256" key="5">
    <source>
        <dbReference type="ARBA" id="ARBA00022729"/>
    </source>
</evidence>
<dbReference type="CDD" id="cd01347">
    <property type="entry name" value="ligand_gated_channel"/>
    <property type="match status" value="1"/>
</dbReference>